<name>A0A1H5M134_9MICC</name>
<proteinExistence type="predicted"/>
<reference evidence="1 2" key="1">
    <citation type="submission" date="2016-10" db="EMBL/GenBank/DDBJ databases">
        <authorList>
            <person name="de Groot N.N."/>
        </authorList>
    </citation>
    <scope>NUCLEOTIDE SEQUENCE [LARGE SCALE GENOMIC DNA]</scope>
    <source>
        <strain evidence="1 2">DSM 22274</strain>
    </source>
</reference>
<evidence type="ECO:0000313" key="2">
    <source>
        <dbReference type="Proteomes" id="UP000182725"/>
    </source>
</evidence>
<protein>
    <submittedName>
        <fullName evidence="1">Uncharacterized protein</fullName>
    </submittedName>
</protein>
<evidence type="ECO:0000313" key="1">
    <source>
        <dbReference type="EMBL" id="SEE83075.1"/>
    </source>
</evidence>
<dbReference type="Proteomes" id="UP000182725">
    <property type="component" value="Unassembled WGS sequence"/>
</dbReference>
<organism evidence="1 2">
    <name type="scientific">Arthrobacter alpinus</name>
    <dbReference type="NCBI Taxonomy" id="656366"/>
    <lineage>
        <taxon>Bacteria</taxon>
        <taxon>Bacillati</taxon>
        <taxon>Actinomycetota</taxon>
        <taxon>Actinomycetes</taxon>
        <taxon>Micrococcales</taxon>
        <taxon>Micrococcaceae</taxon>
        <taxon>Arthrobacter</taxon>
    </lineage>
</organism>
<gene>
    <name evidence="1" type="ORF">SAMN04489740_2706</name>
</gene>
<dbReference type="EMBL" id="FNTV01000001">
    <property type="protein sequence ID" value="SEE83075.1"/>
    <property type="molecule type" value="Genomic_DNA"/>
</dbReference>
<dbReference type="AlphaFoldDB" id="A0A1H5M134"/>
<accession>A0A1H5M134</accession>
<sequence>MNDYEVRIVPHDGTYPWWGELRSNGIRVNQKPFSTLRGAERWSRRTLKALRKLDKLNDEFKGKAK</sequence>